<dbReference type="Pfam" id="PF06252">
    <property type="entry name" value="GemA"/>
    <property type="match status" value="1"/>
</dbReference>
<protein>
    <submittedName>
        <fullName evidence="1">Gp16 family protein</fullName>
    </submittedName>
</protein>
<name>A0ABV4MLH0_9VIBR</name>
<dbReference type="Proteomes" id="UP001569151">
    <property type="component" value="Unassembled WGS sequence"/>
</dbReference>
<evidence type="ECO:0000313" key="2">
    <source>
        <dbReference type="Proteomes" id="UP001569151"/>
    </source>
</evidence>
<sequence length="172" mass="19732">MSNLLKLIQIGKRDLALDDDMYRDMLEKTIGVRSAKNLSQWQLSKVLDHMKGLGFKPRPSSKPKARAPEVAKIKAIWITMHKQGFIRNGSDRAIDDYVRRMTTRMNGRGIERAAWLKSHQAAEVLETLKSWHFRCMCDAILDKGGKIPTNDSCTGYVGYDKLAKHYKEKYCD</sequence>
<gene>
    <name evidence="1" type="ORF">ACED39_16690</name>
</gene>
<keyword evidence="2" id="KW-1185">Reference proteome</keyword>
<evidence type="ECO:0000313" key="1">
    <source>
        <dbReference type="EMBL" id="MEZ8210414.1"/>
    </source>
</evidence>
<dbReference type="InterPro" id="IPR009363">
    <property type="entry name" value="Phage_Mu_Gp16"/>
</dbReference>
<reference evidence="1 2" key="1">
    <citation type="submission" date="2024-06" db="EMBL/GenBank/DDBJ databases">
        <authorList>
            <person name="Steensen K."/>
            <person name="Seneca J."/>
            <person name="Bartlau N."/>
            <person name="Yu A.X."/>
            <person name="Polz M.F."/>
        </authorList>
    </citation>
    <scope>NUCLEOTIDE SEQUENCE [LARGE SCALE GENOMIC DNA]</scope>
    <source>
        <strain evidence="1 2">1F146</strain>
    </source>
</reference>
<comment type="caution">
    <text evidence="1">The sequence shown here is derived from an EMBL/GenBank/DDBJ whole genome shotgun (WGS) entry which is preliminary data.</text>
</comment>
<dbReference type="RefSeq" id="WP_371719617.1">
    <property type="nucleotide sequence ID" value="NZ_JBGOOF010000027.1"/>
</dbReference>
<organism evidence="1 2">
    <name type="scientific">Vibrio bivalvicida</name>
    <dbReference type="NCBI Taxonomy" id="1276888"/>
    <lineage>
        <taxon>Bacteria</taxon>
        <taxon>Pseudomonadati</taxon>
        <taxon>Pseudomonadota</taxon>
        <taxon>Gammaproteobacteria</taxon>
        <taxon>Vibrionales</taxon>
        <taxon>Vibrionaceae</taxon>
        <taxon>Vibrio</taxon>
        <taxon>Vibrio oreintalis group</taxon>
    </lineage>
</organism>
<proteinExistence type="predicted"/>
<accession>A0ABV4MLH0</accession>
<dbReference type="EMBL" id="JBGOOS010000027">
    <property type="protein sequence ID" value="MEZ8210414.1"/>
    <property type="molecule type" value="Genomic_DNA"/>
</dbReference>